<evidence type="ECO:0000256" key="1">
    <source>
        <dbReference type="SAM" id="MobiDB-lite"/>
    </source>
</evidence>
<dbReference type="Proteomes" id="UP001632038">
    <property type="component" value="Unassembled WGS sequence"/>
</dbReference>
<sequence>MDSTMEDPNSQIKTHNATMARMYRRHVQSQKRQRSSEVSSSKTTKRTPTPDPIT</sequence>
<organism evidence="2 3">
    <name type="scientific">Castilleja foliolosa</name>
    <dbReference type="NCBI Taxonomy" id="1961234"/>
    <lineage>
        <taxon>Eukaryota</taxon>
        <taxon>Viridiplantae</taxon>
        <taxon>Streptophyta</taxon>
        <taxon>Embryophyta</taxon>
        <taxon>Tracheophyta</taxon>
        <taxon>Spermatophyta</taxon>
        <taxon>Magnoliopsida</taxon>
        <taxon>eudicotyledons</taxon>
        <taxon>Gunneridae</taxon>
        <taxon>Pentapetalae</taxon>
        <taxon>asterids</taxon>
        <taxon>lamiids</taxon>
        <taxon>Lamiales</taxon>
        <taxon>Orobanchaceae</taxon>
        <taxon>Pedicularideae</taxon>
        <taxon>Castillejinae</taxon>
        <taxon>Castilleja</taxon>
    </lineage>
</organism>
<reference evidence="3" key="1">
    <citation type="journal article" date="2024" name="IScience">
        <title>Strigolactones Initiate the Formation of Haustorium-like Structures in Castilleja.</title>
        <authorList>
            <person name="Buerger M."/>
            <person name="Peterson D."/>
            <person name="Chory J."/>
        </authorList>
    </citation>
    <scope>NUCLEOTIDE SEQUENCE [LARGE SCALE GENOMIC DNA]</scope>
</reference>
<feature type="region of interest" description="Disordered" evidence="1">
    <location>
        <begin position="1"/>
        <end position="54"/>
    </location>
</feature>
<evidence type="ECO:0008006" key="4">
    <source>
        <dbReference type="Google" id="ProtNLM"/>
    </source>
</evidence>
<gene>
    <name evidence="2" type="ORF">CASFOL_039265</name>
</gene>
<feature type="compositionally biased region" description="Polar residues" evidence="1">
    <location>
        <begin position="1"/>
        <end position="17"/>
    </location>
</feature>
<proteinExistence type="predicted"/>
<dbReference type="AlphaFoldDB" id="A0ABD3BIM0"/>
<accession>A0ABD3BIM0</accession>
<protein>
    <recommendedName>
        <fullName evidence="4">DET1- and DDB1-associated protein 1</fullName>
    </recommendedName>
</protein>
<evidence type="ECO:0000313" key="3">
    <source>
        <dbReference type="Proteomes" id="UP001632038"/>
    </source>
</evidence>
<name>A0ABD3BIM0_9LAMI</name>
<comment type="caution">
    <text evidence="2">The sequence shown here is derived from an EMBL/GenBank/DDBJ whole genome shotgun (WGS) entry which is preliminary data.</text>
</comment>
<keyword evidence="3" id="KW-1185">Reference proteome</keyword>
<feature type="compositionally biased region" description="Basic residues" evidence="1">
    <location>
        <begin position="22"/>
        <end position="33"/>
    </location>
</feature>
<evidence type="ECO:0000313" key="2">
    <source>
        <dbReference type="EMBL" id="KAL3616871.1"/>
    </source>
</evidence>
<dbReference type="EMBL" id="JAVIJP010000087">
    <property type="protein sequence ID" value="KAL3616871.1"/>
    <property type="molecule type" value="Genomic_DNA"/>
</dbReference>